<dbReference type="EMBL" id="JACASF010000006">
    <property type="protein sequence ID" value="KAF6471515.1"/>
    <property type="molecule type" value="Genomic_DNA"/>
</dbReference>
<evidence type="ECO:0000313" key="4">
    <source>
        <dbReference type="Proteomes" id="UP000550707"/>
    </source>
</evidence>
<feature type="chain" id="PRO_5029682544" description="Secreted protein" evidence="2">
    <location>
        <begin position="20"/>
        <end position="125"/>
    </location>
</feature>
<reference evidence="3 4" key="1">
    <citation type="journal article" date="2020" name="Nature">
        <title>Six reference-quality genomes reveal evolution of bat adaptations.</title>
        <authorList>
            <person name="Jebb D."/>
            <person name="Huang Z."/>
            <person name="Pippel M."/>
            <person name="Hughes G.M."/>
            <person name="Lavrichenko K."/>
            <person name="Devanna P."/>
            <person name="Winkler S."/>
            <person name="Jermiin L.S."/>
            <person name="Skirmuntt E.C."/>
            <person name="Katzourakis A."/>
            <person name="Burkitt-Gray L."/>
            <person name="Ray D.A."/>
            <person name="Sullivan K.A.M."/>
            <person name="Roscito J.G."/>
            <person name="Kirilenko B.M."/>
            <person name="Davalos L.M."/>
            <person name="Corthals A.P."/>
            <person name="Power M.L."/>
            <person name="Jones G."/>
            <person name="Ransome R.D."/>
            <person name="Dechmann D.K.N."/>
            <person name="Locatelli A.G."/>
            <person name="Puechmaille S.J."/>
            <person name="Fedrigo O."/>
            <person name="Jarvis E.D."/>
            <person name="Hiller M."/>
            <person name="Vernes S.C."/>
            <person name="Myers E.W."/>
            <person name="Teeling E.C."/>
        </authorList>
    </citation>
    <scope>NUCLEOTIDE SEQUENCE [LARGE SCALE GENOMIC DNA]</scope>
    <source>
        <strain evidence="3">MMolMol1</strain>
        <tissue evidence="3">Muscle</tissue>
    </source>
</reference>
<evidence type="ECO:0000256" key="2">
    <source>
        <dbReference type="SAM" id="SignalP"/>
    </source>
</evidence>
<dbReference type="Proteomes" id="UP000550707">
    <property type="component" value="Unassembled WGS sequence"/>
</dbReference>
<keyword evidence="4" id="KW-1185">Reference proteome</keyword>
<accession>A0A7J8HHW2</accession>
<protein>
    <recommendedName>
        <fullName evidence="5">Secreted protein</fullName>
    </recommendedName>
</protein>
<evidence type="ECO:0000256" key="1">
    <source>
        <dbReference type="SAM" id="MobiDB-lite"/>
    </source>
</evidence>
<feature type="signal peptide" evidence="2">
    <location>
        <begin position="1"/>
        <end position="19"/>
    </location>
</feature>
<evidence type="ECO:0000313" key="3">
    <source>
        <dbReference type="EMBL" id="KAF6471515.1"/>
    </source>
</evidence>
<dbReference type="InParanoid" id="A0A7J8HHW2"/>
<evidence type="ECO:0008006" key="5">
    <source>
        <dbReference type="Google" id="ProtNLM"/>
    </source>
</evidence>
<sequence>MQLLFPLLLSCPPAPPASCFSFRTLSCPVLWQSLTTGSPWRSPLGATGTGSLTQFGQQAGWWLGPLLAVLLVDMRVTRGGGRNTRVLMLGCPVSTLSLRAPPSKSTTTCRPSGGVELRTGGEEEE</sequence>
<gene>
    <name evidence="3" type="ORF">HJG59_010914</name>
</gene>
<name>A0A7J8HHW2_MOLMO</name>
<organism evidence="3 4">
    <name type="scientific">Molossus molossus</name>
    <name type="common">Pallas' mastiff bat</name>
    <name type="synonym">Vespertilio molossus</name>
    <dbReference type="NCBI Taxonomy" id="27622"/>
    <lineage>
        <taxon>Eukaryota</taxon>
        <taxon>Metazoa</taxon>
        <taxon>Chordata</taxon>
        <taxon>Craniata</taxon>
        <taxon>Vertebrata</taxon>
        <taxon>Euteleostomi</taxon>
        <taxon>Mammalia</taxon>
        <taxon>Eutheria</taxon>
        <taxon>Laurasiatheria</taxon>
        <taxon>Chiroptera</taxon>
        <taxon>Yangochiroptera</taxon>
        <taxon>Molossidae</taxon>
        <taxon>Molossus</taxon>
    </lineage>
</organism>
<dbReference type="AlphaFoldDB" id="A0A7J8HHW2"/>
<proteinExistence type="predicted"/>
<comment type="caution">
    <text evidence="3">The sequence shown here is derived from an EMBL/GenBank/DDBJ whole genome shotgun (WGS) entry which is preliminary data.</text>
</comment>
<keyword evidence="2" id="KW-0732">Signal</keyword>
<feature type="region of interest" description="Disordered" evidence="1">
    <location>
        <begin position="99"/>
        <end position="125"/>
    </location>
</feature>